<protein>
    <recommendedName>
        <fullName evidence="4">6-phosphogluconolactonase</fullName>
    </recommendedName>
</protein>
<evidence type="ECO:0000313" key="2">
    <source>
        <dbReference type="EMBL" id="CAD9532307.1"/>
    </source>
</evidence>
<dbReference type="InterPro" id="IPR015943">
    <property type="entry name" value="WD40/YVTN_repeat-like_dom_sf"/>
</dbReference>
<evidence type="ECO:0000256" key="1">
    <source>
        <dbReference type="ARBA" id="ARBA00005564"/>
    </source>
</evidence>
<dbReference type="GO" id="GO:0017057">
    <property type="term" value="F:6-phosphogluconolactonase activity"/>
    <property type="evidence" value="ECO:0007669"/>
    <property type="project" value="TreeGrafter"/>
</dbReference>
<dbReference type="AlphaFoldDB" id="A0A6U6JT82"/>
<comment type="similarity">
    <text evidence="1">Belongs to the cycloisomerase 2 family.</text>
</comment>
<evidence type="ECO:0000313" key="3">
    <source>
        <dbReference type="EMBL" id="CAD9532311.1"/>
    </source>
</evidence>
<dbReference type="InterPro" id="IPR011048">
    <property type="entry name" value="Haem_d1_sf"/>
</dbReference>
<accession>A0A6U6JT82</accession>
<dbReference type="PANTHER" id="PTHR30344:SF1">
    <property type="entry name" value="6-PHOSPHOGLUCONOLACTONASE"/>
    <property type="match status" value="1"/>
</dbReference>
<name>A0A6U6JT82_9DINO</name>
<organism evidence="3">
    <name type="scientific">Zooxanthella nutricula</name>
    <dbReference type="NCBI Taxonomy" id="1333877"/>
    <lineage>
        <taxon>Eukaryota</taxon>
        <taxon>Sar</taxon>
        <taxon>Alveolata</taxon>
        <taxon>Dinophyceae</taxon>
        <taxon>Peridiniales</taxon>
        <taxon>Peridiniales incertae sedis</taxon>
        <taxon>Zooxanthella</taxon>
    </lineage>
</organism>
<dbReference type="Gene3D" id="2.130.10.10">
    <property type="entry name" value="YVTN repeat-like/Quinoprotein amine dehydrogenase"/>
    <property type="match status" value="1"/>
</dbReference>
<dbReference type="EMBL" id="HBGW01020517">
    <property type="protein sequence ID" value="CAD9532307.1"/>
    <property type="molecule type" value="Transcribed_RNA"/>
</dbReference>
<dbReference type="PANTHER" id="PTHR30344">
    <property type="entry name" value="6-PHOSPHOGLUCONOLACTONASE-RELATED"/>
    <property type="match status" value="1"/>
</dbReference>
<evidence type="ECO:0008006" key="4">
    <source>
        <dbReference type="Google" id="ProtNLM"/>
    </source>
</evidence>
<dbReference type="InterPro" id="IPR019405">
    <property type="entry name" value="Lactonase_7-beta_prop"/>
</dbReference>
<proteinExistence type="inferred from homology"/>
<dbReference type="InterPro" id="IPR050282">
    <property type="entry name" value="Cycloisomerase_2"/>
</dbReference>
<dbReference type="SUPFAM" id="SSF51004">
    <property type="entry name" value="C-terminal (heme d1) domain of cytochrome cd1-nitrite reductase"/>
    <property type="match status" value="1"/>
</dbReference>
<dbReference type="EMBL" id="HBGW01020518">
    <property type="protein sequence ID" value="CAD9532311.1"/>
    <property type="molecule type" value="Transcribed_RNA"/>
</dbReference>
<gene>
    <name evidence="2" type="ORF">BRAN1462_LOCUS12986</name>
    <name evidence="3" type="ORF">BRAN1462_LOCUS12987</name>
</gene>
<sequence>MPSNVAAFFPAPVAAKEPRQLREPVPSAELTLQGAVSPGAGQLFVVSCYTRFDNLAHGPRGTQASRGLYTFRLDSSDGQMVLVSVTKEPIMNPAFSRFHPRRNLLYTCTESVAEPGQIDTWRVDPATGRLSKLGSQSAGGTSTCYLTLDKGCENMLVVNYWDATIGIFGLKADEGIVAGPRSMFDPNMGRAMRAKHDAHVNHSHNDSSAQAERQADPHSHAVILDPHFGRIAFVPDLGMDIIRQFRYDAQDGCLRAMGSVKSGPAGRTALGPRYIEFHPTLPMAYVVNELASEVSVFEFDLQAAQAVIDSKVESLDGAPPMLRLLQTIRTIPDAFPGKLNTCGRITVHSSGQYVLASNRGHDSIAVFRVSMALPKPGLLSVVGTQHTRGATPRHFTFDVSGQWLITANQDSDHIAVFRFNVATGRLEWTGNEYHVPSPNFVCSVMPHAEAAARTDEAEASMALTLQRARGEGLGGVHVGGGHGGFALSASGPGAGPQLQSRL</sequence>
<reference evidence="3" key="1">
    <citation type="submission" date="2021-01" db="EMBL/GenBank/DDBJ databases">
        <authorList>
            <person name="Corre E."/>
            <person name="Pelletier E."/>
            <person name="Niang G."/>
            <person name="Scheremetjew M."/>
            <person name="Finn R."/>
            <person name="Kale V."/>
            <person name="Holt S."/>
            <person name="Cochrane G."/>
            <person name="Meng A."/>
            <person name="Brown T."/>
            <person name="Cohen L."/>
        </authorList>
    </citation>
    <scope>NUCLEOTIDE SEQUENCE</scope>
    <source>
        <strain evidence="3">RCC3387</strain>
    </source>
</reference>
<dbReference type="Pfam" id="PF10282">
    <property type="entry name" value="Lactonase"/>
    <property type="match status" value="1"/>
</dbReference>